<reference evidence="7" key="1">
    <citation type="submission" date="2021-01" db="EMBL/GenBank/DDBJ databases">
        <authorList>
            <consortium name="Genoscope - CEA"/>
            <person name="William W."/>
        </authorList>
    </citation>
    <scope>NUCLEOTIDE SEQUENCE</scope>
</reference>
<evidence type="ECO:0000256" key="2">
    <source>
        <dbReference type="ARBA" id="ARBA00004496"/>
    </source>
</evidence>
<dbReference type="GO" id="GO:0005634">
    <property type="term" value="C:nucleus"/>
    <property type="evidence" value="ECO:0007669"/>
    <property type="project" value="UniProtKB-SubCell"/>
</dbReference>
<dbReference type="OMA" id="CFFFENY"/>
<dbReference type="InterPro" id="IPR019410">
    <property type="entry name" value="Methyltransf_16"/>
</dbReference>
<accession>A0A8S1NI33</accession>
<evidence type="ECO:0000256" key="6">
    <source>
        <dbReference type="ARBA" id="ARBA00023242"/>
    </source>
</evidence>
<name>A0A8S1NI33_PARPR</name>
<organism evidence="7 8">
    <name type="scientific">Paramecium primaurelia</name>
    <dbReference type="NCBI Taxonomy" id="5886"/>
    <lineage>
        <taxon>Eukaryota</taxon>
        <taxon>Sar</taxon>
        <taxon>Alveolata</taxon>
        <taxon>Ciliophora</taxon>
        <taxon>Intramacronucleata</taxon>
        <taxon>Oligohymenophorea</taxon>
        <taxon>Peniculida</taxon>
        <taxon>Parameciidae</taxon>
        <taxon>Paramecium</taxon>
    </lineage>
</organism>
<dbReference type="PANTHER" id="PTHR13539:SF3">
    <property type="entry name" value="CALMODULIN-LYSINE N-METHYLTRANSFERASE"/>
    <property type="match status" value="1"/>
</dbReference>
<comment type="subcellular location">
    <subcellularLocation>
        <location evidence="2">Cytoplasm</location>
    </subcellularLocation>
    <subcellularLocation>
        <location evidence="1">Nucleus</location>
    </subcellularLocation>
</comment>
<evidence type="ECO:0000256" key="3">
    <source>
        <dbReference type="ARBA" id="ARBA00022490"/>
    </source>
</evidence>
<evidence type="ECO:0000256" key="1">
    <source>
        <dbReference type="ARBA" id="ARBA00004123"/>
    </source>
</evidence>
<keyword evidence="4" id="KW-0489">Methyltransferase</keyword>
<keyword evidence="3" id="KW-0963">Cytoplasm</keyword>
<dbReference type="Pfam" id="PF10294">
    <property type="entry name" value="Methyltransf_16"/>
    <property type="match status" value="1"/>
</dbReference>
<evidence type="ECO:0000256" key="4">
    <source>
        <dbReference type="ARBA" id="ARBA00022603"/>
    </source>
</evidence>
<gene>
    <name evidence="7" type="ORF">PPRIM_AZ9-3.1.T0840107</name>
</gene>
<dbReference type="Proteomes" id="UP000688137">
    <property type="component" value="Unassembled WGS sequence"/>
</dbReference>
<dbReference type="PANTHER" id="PTHR13539">
    <property type="entry name" value="CALMODULIN-LYSINE N-METHYLTRANSFERASE"/>
    <property type="match status" value="1"/>
</dbReference>
<evidence type="ECO:0008006" key="9">
    <source>
        <dbReference type="Google" id="ProtNLM"/>
    </source>
</evidence>
<dbReference type="AlphaFoldDB" id="A0A8S1NI33"/>
<dbReference type="GO" id="GO:0032259">
    <property type="term" value="P:methylation"/>
    <property type="evidence" value="ECO:0007669"/>
    <property type="project" value="UniProtKB-KW"/>
</dbReference>
<keyword evidence="6" id="KW-0539">Nucleus</keyword>
<dbReference type="GO" id="GO:0018025">
    <property type="term" value="F:calmodulin-lysine N-methyltransferase activity"/>
    <property type="evidence" value="ECO:0007669"/>
    <property type="project" value="InterPro"/>
</dbReference>
<keyword evidence="8" id="KW-1185">Reference proteome</keyword>
<evidence type="ECO:0000313" key="7">
    <source>
        <dbReference type="EMBL" id="CAD8089771.1"/>
    </source>
</evidence>
<dbReference type="InterPro" id="IPR025800">
    <property type="entry name" value="CaM-Lys-N-MeTrfase"/>
</dbReference>
<comment type="caution">
    <text evidence="7">The sequence shown here is derived from an EMBL/GenBank/DDBJ whole genome shotgun (WGS) entry which is preliminary data.</text>
</comment>
<sequence length="232" mass="26903">MKGQKLWKKLKGYLLENKDYNPDINEVQIFKKEMKDDILIYYVEDVIIKQSNKQLLPDKSQLNQVNENDIDNTGAFYWPSEIILTQYILSDIDKIKNYNIIELGAGRSGFCGLVLAKKGFNVILTDGNQQIINELKENVILNEINIQVEVLKWQSGDPYVNTCGLISDCFFFENYHDDLIKMIKRFCFVIGAAPSRGGSLERFINKCTNNNIECKQLNIFYDTQIILFKNFN</sequence>
<evidence type="ECO:0000256" key="5">
    <source>
        <dbReference type="ARBA" id="ARBA00022679"/>
    </source>
</evidence>
<dbReference type="EMBL" id="CAJJDM010000087">
    <property type="protein sequence ID" value="CAD8089771.1"/>
    <property type="molecule type" value="Genomic_DNA"/>
</dbReference>
<keyword evidence="5" id="KW-0808">Transferase</keyword>
<evidence type="ECO:0000313" key="8">
    <source>
        <dbReference type="Proteomes" id="UP000688137"/>
    </source>
</evidence>
<protein>
    <recommendedName>
        <fullName evidence="9">Calmodulin-lysine N-methyltransferase</fullName>
    </recommendedName>
</protein>
<dbReference type="GO" id="GO:0005737">
    <property type="term" value="C:cytoplasm"/>
    <property type="evidence" value="ECO:0007669"/>
    <property type="project" value="UniProtKB-SubCell"/>
</dbReference>
<proteinExistence type="predicted"/>